<sequence>MCCRYNAIDVPLVQGLLEILGTTYASNPDGSGYRPSPKCSTFNTRLGSLEPVHSGKGGFTHIGPSSRPAASMNRPERKKGHKQSATTSTLRASPVMLKPKDFNMWLDPHLTNTDLLHHLLKISIKSPCWWGQ</sequence>
<dbReference type="Proteomes" id="UP000199211">
    <property type="component" value="Unassembled WGS sequence"/>
</dbReference>
<reference evidence="2 3" key="1">
    <citation type="submission" date="2016-10" db="EMBL/GenBank/DDBJ databases">
        <authorList>
            <person name="Varghese N."/>
            <person name="Submissions S."/>
        </authorList>
    </citation>
    <scope>NUCLEOTIDE SEQUENCE [LARGE SCALE GENOMIC DNA]</scope>
    <source>
        <strain evidence="2 3">DSM 26291</strain>
    </source>
</reference>
<gene>
    <name evidence="2" type="ORF">SAMN04487868_110107</name>
</gene>
<dbReference type="EMBL" id="FOTV01000010">
    <property type="protein sequence ID" value="SFL79692.1"/>
    <property type="molecule type" value="Genomic_DNA"/>
</dbReference>
<organism evidence="2 3">
    <name type="scientific">Marinobacter salarius</name>
    <dbReference type="NCBI Taxonomy" id="1420917"/>
    <lineage>
        <taxon>Bacteria</taxon>
        <taxon>Pseudomonadati</taxon>
        <taxon>Pseudomonadota</taxon>
        <taxon>Gammaproteobacteria</taxon>
        <taxon>Pseudomonadales</taxon>
        <taxon>Marinobacteraceae</taxon>
        <taxon>Marinobacter</taxon>
    </lineage>
</organism>
<name>A0ABY1FPN6_9GAMM</name>
<protein>
    <recommendedName>
        <fullName evidence="4">SOS response associated peptidase (SRAP)</fullName>
    </recommendedName>
</protein>
<evidence type="ECO:0000256" key="1">
    <source>
        <dbReference type="SAM" id="MobiDB-lite"/>
    </source>
</evidence>
<proteinExistence type="predicted"/>
<feature type="region of interest" description="Disordered" evidence="1">
    <location>
        <begin position="51"/>
        <end position="93"/>
    </location>
</feature>
<comment type="caution">
    <text evidence="2">The sequence shown here is derived from an EMBL/GenBank/DDBJ whole genome shotgun (WGS) entry which is preliminary data.</text>
</comment>
<evidence type="ECO:0000313" key="2">
    <source>
        <dbReference type="EMBL" id="SFL79692.1"/>
    </source>
</evidence>
<evidence type="ECO:0000313" key="3">
    <source>
        <dbReference type="Proteomes" id="UP000199211"/>
    </source>
</evidence>
<evidence type="ECO:0008006" key="4">
    <source>
        <dbReference type="Google" id="ProtNLM"/>
    </source>
</evidence>
<accession>A0ABY1FPN6</accession>
<keyword evidence="3" id="KW-1185">Reference proteome</keyword>